<dbReference type="RefSeq" id="WP_182961204.1">
    <property type="nucleotide sequence ID" value="NZ_WNXC01000009.1"/>
</dbReference>
<proteinExistence type="predicted"/>
<name>A0ABR6F1M8_9SPHI</name>
<keyword evidence="3" id="KW-1185">Reference proteome</keyword>
<evidence type="ECO:0000313" key="3">
    <source>
        <dbReference type="Proteomes" id="UP000636110"/>
    </source>
</evidence>
<accession>A0ABR6F1M8</accession>
<feature type="chain" id="PRO_5047444737" evidence="1">
    <location>
        <begin position="22"/>
        <end position="323"/>
    </location>
</feature>
<gene>
    <name evidence="2" type="ORF">GM920_21050</name>
</gene>
<dbReference type="InterPro" id="IPR019861">
    <property type="entry name" value="PorP/SprF_Bacteroidetes"/>
</dbReference>
<dbReference type="Proteomes" id="UP000636110">
    <property type="component" value="Unassembled WGS sequence"/>
</dbReference>
<dbReference type="NCBIfam" id="TIGR03519">
    <property type="entry name" value="T9SS_PorP_fam"/>
    <property type="match status" value="1"/>
</dbReference>
<protein>
    <submittedName>
        <fullName evidence="2">Type IX secretion system membrane protein PorP/SprF</fullName>
    </submittedName>
</protein>
<evidence type="ECO:0000313" key="2">
    <source>
        <dbReference type="EMBL" id="MBB2151402.1"/>
    </source>
</evidence>
<organism evidence="2 3">
    <name type="scientific">Pedobacter gandavensis</name>
    <dbReference type="NCBI Taxonomy" id="2679963"/>
    <lineage>
        <taxon>Bacteria</taxon>
        <taxon>Pseudomonadati</taxon>
        <taxon>Bacteroidota</taxon>
        <taxon>Sphingobacteriia</taxon>
        <taxon>Sphingobacteriales</taxon>
        <taxon>Sphingobacteriaceae</taxon>
        <taxon>Pedobacter</taxon>
    </lineage>
</organism>
<comment type="caution">
    <text evidence="2">The sequence shown here is derived from an EMBL/GenBank/DDBJ whole genome shotgun (WGS) entry which is preliminary data.</text>
</comment>
<sequence>MKRLLITLILGLLLVYKPASAQQDAQYSQYLFNGIYINPAYAGYKENLNLHSFYRSQWTGIKGAPKSMSLALDAIANEGNVGLALQVSSDQLGAQTNLSAYGNYAYRIRLNEDGSSRLAFGLGFGVMQLGIDGAKLNPNDPEPDQPTGMESVVLPDARAGVYYSTNNFFAGFSVDNLISQYFNVKDRAFVPQPKPHFYLTAGTLIPLSSEIKIKPSILLKDDAAGPTSLDLNAFVLLSERLWLGGSYRTGVKLYNKDHIQKNLSPQNSAVAAVEFFATEKLRIGYAYDFSVGALQGYSSGSHEFSIGIYFLKPKVRMATPRFF</sequence>
<keyword evidence="1" id="KW-0732">Signal</keyword>
<feature type="signal peptide" evidence="1">
    <location>
        <begin position="1"/>
        <end position="21"/>
    </location>
</feature>
<dbReference type="Pfam" id="PF11751">
    <property type="entry name" value="PorP_SprF"/>
    <property type="match status" value="1"/>
</dbReference>
<reference evidence="2 3" key="1">
    <citation type="submission" date="2019-11" db="EMBL/GenBank/DDBJ databases">
        <title>Description of Pedobacter sp. LMG 31462T.</title>
        <authorList>
            <person name="Carlier A."/>
            <person name="Qi S."/>
            <person name="Vandamme P."/>
        </authorList>
    </citation>
    <scope>NUCLEOTIDE SEQUENCE [LARGE SCALE GENOMIC DNA]</scope>
    <source>
        <strain evidence="2 3">LMG 31462</strain>
    </source>
</reference>
<evidence type="ECO:0000256" key="1">
    <source>
        <dbReference type="SAM" id="SignalP"/>
    </source>
</evidence>
<dbReference type="EMBL" id="WNXC01000009">
    <property type="protein sequence ID" value="MBB2151402.1"/>
    <property type="molecule type" value="Genomic_DNA"/>
</dbReference>